<name>A0A543G784_9FLAO</name>
<feature type="compositionally biased region" description="Basic and acidic residues" evidence="1">
    <location>
        <begin position="111"/>
        <end position="122"/>
    </location>
</feature>
<evidence type="ECO:0000313" key="2">
    <source>
        <dbReference type="EMBL" id="TQM41804.1"/>
    </source>
</evidence>
<accession>A0A543G784</accession>
<dbReference type="EMBL" id="VFPJ01000001">
    <property type="protein sequence ID" value="TQM41804.1"/>
    <property type="molecule type" value="Genomic_DNA"/>
</dbReference>
<dbReference type="Proteomes" id="UP000320773">
    <property type="component" value="Unassembled WGS sequence"/>
</dbReference>
<feature type="region of interest" description="Disordered" evidence="1">
    <location>
        <begin position="101"/>
        <end position="129"/>
    </location>
</feature>
<evidence type="ECO:0000313" key="3">
    <source>
        <dbReference type="Proteomes" id="UP000320773"/>
    </source>
</evidence>
<evidence type="ECO:0000256" key="1">
    <source>
        <dbReference type="SAM" id="MobiDB-lite"/>
    </source>
</evidence>
<proteinExistence type="predicted"/>
<protein>
    <submittedName>
        <fullName evidence="2">Uncharacterized protein</fullName>
    </submittedName>
</protein>
<sequence>MDTYVKKILEDNSIEKRIDDKGNVYRIRVLGRGENLFFQENDNYLFCQIDAVNAVIFKSTIQKWDNLKDNMNSSEHERVSSLIEKYYKEIYNFNVIIKNDTNTEETNGGDSPKEDPKPDKPRGGWSVFD</sequence>
<dbReference type="AlphaFoldDB" id="A0A543G784"/>
<comment type="caution">
    <text evidence="2">The sequence shown here is derived from an EMBL/GenBank/DDBJ whole genome shotgun (WGS) entry which is preliminary data.</text>
</comment>
<gene>
    <name evidence="2" type="ORF">BC670_2814</name>
</gene>
<reference evidence="2 3" key="1">
    <citation type="submission" date="2019-06" db="EMBL/GenBank/DDBJ databases">
        <title>Genomic Encyclopedia of Archaeal and Bacterial Type Strains, Phase II (KMG-II): from individual species to whole genera.</title>
        <authorList>
            <person name="Goeker M."/>
        </authorList>
    </citation>
    <scope>NUCLEOTIDE SEQUENCE [LARGE SCALE GENOMIC DNA]</scope>
    <source>
        <strain evidence="2 3">DSM 24789</strain>
    </source>
</reference>
<dbReference type="RefSeq" id="WP_089079374.1">
    <property type="nucleotide sequence ID" value="NZ_VFPJ01000001.1"/>
</dbReference>
<organism evidence="2 3">
    <name type="scientific">Flavobacterium branchiophilum</name>
    <dbReference type="NCBI Taxonomy" id="55197"/>
    <lineage>
        <taxon>Bacteria</taxon>
        <taxon>Pseudomonadati</taxon>
        <taxon>Bacteroidota</taxon>
        <taxon>Flavobacteriia</taxon>
        <taxon>Flavobacteriales</taxon>
        <taxon>Flavobacteriaceae</taxon>
        <taxon>Flavobacterium</taxon>
    </lineage>
</organism>